<keyword evidence="2" id="KW-1185">Reference proteome</keyword>
<reference evidence="1 2" key="1">
    <citation type="submission" date="2020-08" db="EMBL/GenBank/DDBJ databases">
        <title>Genomic Encyclopedia of Type Strains, Phase IV (KMG-IV): sequencing the most valuable type-strain genomes for metagenomic binning, comparative biology and taxonomic classification.</title>
        <authorList>
            <person name="Goeker M."/>
        </authorList>
    </citation>
    <scope>NUCLEOTIDE SEQUENCE [LARGE SCALE GENOMIC DNA]</scope>
    <source>
        <strain evidence="1 2">DSM 25622</strain>
    </source>
</reference>
<dbReference type="AlphaFoldDB" id="A0A840YJ58"/>
<gene>
    <name evidence="1" type="ORF">FHS87_002054</name>
</gene>
<evidence type="ECO:0000313" key="1">
    <source>
        <dbReference type="EMBL" id="MBB5694014.1"/>
    </source>
</evidence>
<protein>
    <submittedName>
        <fullName evidence="1">Uncharacterized protein</fullName>
    </submittedName>
</protein>
<organism evidence="1 2">
    <name type="scientific">Muricoccus pecuniae</name>
    <dbReference type="NCBI Taxonomy" id="693023"/>
    <lineage>
        <taxon>Bacteria</taxon>
        <taxon>Pseudomonadati</taxon>
        <taxon>Pseudomonadota</taxon>
        <taxon>Alphaproteobacteria</taxon>
        <taxon>Acetobacterales</taxon>
        <taxon>Roseomonadaceae</taxon>
        <taxon>Muricoccus</taxon>
    </lineage>
</organism>
<dbReference type="EMBL" id="JACIJD010000008">
    <property type="protein sequence ID" value="MBB5694014.1"/>
    <property type="molecule type" value="Genomic_DNA"/>
</dbReference>
<evidence type="ECO:0000313" key="2">
    <source>
        <dbReference type="Proteomes" id="UP000580654"/>
    </source>
</evidence>
<sequence>MYFEFGQGLQAGLDCAGEVTPGQGAFFGWVRYPAGAALRIRVEQASGGPVETLLLDLHPRQDIDCPEGMAVAGFSLIHDLPPRGRGRLLVLGAGPAETAREVAIDLLAYDLPSDVRAATHNREWGANFNLLHASALAPQRLRTLAAEEGSLGIFGGWLDRLPRLAGGAEWFLDFQRVSAVLLPTGELAVSGRLSQPEAGERVQTAACLLVRWPGREEMRPLPEERHAPLSGGFALSGRAEVPPDASVELVVQVRRGGQGWWFRAEPAMAALPDFLDALSLAGGGAAGPDAAALQGWMRGVLAERSEALRGRLSALSLAGVPSQPGGTALFFDLDDDFAGRVLTLLAPVIEARFGRVVLSGAAAGKAGAALMRRGRVEVSVEADAEEALASAARGPGPVAAIDTAALIDAAIEGDAGRLAARALPADRLAELDALHGMAGTGGMESTLRRVVALMAGAEAGALTVPAGRSDALGEVAAEHLRELWEMVPVRGVAR</sequence>
<dbReference type="RefSeq" id="WP_184517275.1">
    <property type="nucleotide sequence ID" value="NZ_JACIJD010000008.1"/>
</dbReference>
<accession>A0A840YJ58</accession>
<proteinExistence type="predicted"/>
<comment type="caution">
    <text evidence="1">The sequence shown here is derived from an EMBL/GenBank/DDBJ whole genome shotgun (WGS) entry which is preliminary data.</text>
</comment>
<name>A0A840YJ58_9PROT</name>
<dbReference type="Proteomes" id="UP000580654">
    <property type="component" value="Unassembled WGS sequence"/>
</dbReference>